<proteinExistence type="predicted"/>
<protein>
    <submittedName>
        <fullName evidence="1">Uncharacterized protein</fullName>
    </submittedName>
</protein>
<organism evidence="1 2">
    <name type="scientific">Flavonifractor plautii ATCC 29863</name>
    <dbReference type="NCBI Taxonomy" id="411475"/>
    <lineage>
        <taxon>Bacteria</taxon>
        <taxon>Bacillati</taxon>
        <taxon>Bacillota</taxon>
        <taxon>Clostridia</taxon>
        <taxon>Eubacteriales</taxon>
        <taxon>Oscillospiraceae</taxon>
        <taxon>Flavonifractor</taxon>
    </lineage>
</organism>
<accession>G9YT11</accession>
<evidence type="ECO:0000313" key="2">
    <source>
        <dbReference type="Proteomes" id="UP000004459"/>
    </source>
</evidence>
<comment type="caution">
    <text evidence="1">The sequence shown here is derived from an EMBL/GenBank/DDBJ whole genome shotgun (WGS) entry which is preliminary data.</text>
</comment>
<gene>
    <name evidence="1" type="ORF">HMPREF0372_02670</name>
</gene>
<dbReference type="AlphaFoldDB" id="G9YT11"/>
<dbReference type="EMBL" id="AGCK01000225">
    <property type="protein sequence ID" value="EHM44347.1"/>
    <property type="molecule type" value="Genomic_DNA"/>
</dbReference>
<reference evidence="1 2" key="1">
    <citation type="submission" date="2011-08" db="EMBL/GenBank/DDBJ databases">
        <authorList>
            <person name="Weinstock G."/>
            <person name="Sodergren E."/>
            <person name="Clifton S."/>
            <person name="Fulton L."/>
            <person name="Fulton B."/>
            <person name="Courtney L."/>
            <person name="Fronick C."/>
            <person name="Harrison M."/>
            <person name="Strong C."/>
            <person name="Farmer C."/>
            <person name="Delahaunty K."/>
            <person name="Markovic C."/>
            <person name="Hall O."/>
            <person name="Minx P."/>
            <person name="Tomlinson C."/>
            <person name="Mitreva M."/>
            <person name="Hou S."/>
            <person name="Chen J."/>
            <person name="Wollam A."/>
            <person name="Pepin K.H."/>
            <person name="Johnson M."/>
            <person name="Bhonagiri V."/>
            <person name="Zhang X."/>
            <person name="Suruliraj S."/>
            <person name="Warren W."/>
            <person name="Chinwalla A."/>
            <person name="Mardis E.R."/>
            <person name="Wilson R.K."/>
        </authorList>
    </citation>
    <scope>NUCLEOTIDE SEQUENCE [LARGE SCALE GENOMIC DNA]</scope>
    <source>
        <strain evidence="1 2">ATCC 29863</strain>
    </source>
</reference>
<sequence>MFCSLGFFIPDLENKLMRVSTGSEKCIQQKQTDGGLFFTSRRPKSERCTEPRSTD</sequence>
<name>G9YT11_FLAPL</name>
<dbReference type="HOGENOM" id="CLU_3025632_0_0_9"/>
<dbReference type="Proteomes" id="UP000004459">
    <property type="component" value="Unassembled WGS sequence"/>
</dbReference>
<evidence type="ECO:0000313" key="1">
    <source>
        <dbReference type="EMBL" id="EHM44347.1"/>
    </source>
</evidence>